<evidence type="ECO:0000313" key="4">
    <source>
        <dbReference type="EMBL" id="KAJ8783311.1"/>
    </source>
</evidence>
<evidence type="ECO:0000313" key="5">
    <source>
        <dbReference type="Proteomes" id="UP001159641"/>
    </source>
</evidence>
<evidence type="ECO:0000256" key="2">
    <source>
        <dbReference type="ARBA" id="ARBA00022525"/>
    </source>
</evidence>
<evidence type="ECO:0000256" key="1">
    <source>
        <dbReference type="ARBA" id="ARBA00004613"/>
    </source>
</evidence>
<feature type="region of interest" description="Disordered" evidence="3">
    <location>
        <begin position="72"/>
        <end position="109"/>
    </location>
</feature>
<accession>A0AB34GS75</accession>
<reference evidence="4 5" key="1">
    <citation type="submission" date="2022-11" db="EMBL/GenBank/DDBJ databases">
        <title>Whole genome sequence of Eschrichtius robustus ER-17-0199.</title>
        <authorList>
            <person name="Bruniche-Olsen A."/>
            <person name="Black A.N."/>
            <person name="Fields C.J."/>
            <person name="Walden K."/>
            <person name="Dewoody J.A."/>
        </authorList>
    </citation>
    <scope>NUCLEOTIDE SEQUENCE [LARGE SCALE GENOMIC DNA]</scope>
    <source>
        <strain evidence="4">ER-17-0199</strain>
        <tissue evidence="4">Blubber</tissue>
    </source>
</reference>
<dbReference type="EMBL" id="JAIQCJ010002088">
    <property type="protein sequence ID" value="KAJ8783311.1"/>
    <property type="molecule type" value="Genomic_DNA"/>
</dbReference>
<feature type="region of interest" description="Disordered" evidence="3">
    <location>
        <begin position="1"/>
        <end position="33"/>
    </location>
</feature>
<dbReference type="AlphaFoldDB" id="A0AB34GS75"/>
<sequence length="389" mass="41806">MWGLSWFQVPEGTQDSKEPPGTQEPGGSLETPAFQACLARPSEMKNHGTCDSDSLTRSEVLLMMRREAYRARWDPKASQESRASPPCTPARRELTESQGSEVPQGSRDHLAQTEPELLLHTGRGCTTCNGMWQPLAGPRRKMLRVYRLHKHGVWTLVLSGAKLSFQVSFSALKEQKAGRATLGLLVSPGLADRKDGKARAACGDLGGACSARPPLGILGFNRRTSAARVELWVVQGSGVVGNDGDCQCAEGDQFIGGLPGPPGPKGFPGTNGEPGRKGSPGDPGQHGIPGFPGFKMRGSCSHSEPLVHRVMTRNCFVSRELRRVMASKAPQGTQATQDHLVLRAFQEKGAPQDWGCQDPKASMASPAMLDYLDRQDSPGLPAPPALQDK</sequence>
<name>A0AB34GS75_ESCRO</name>
<keyword evidence="2" id="KW-0964">Secreted</keyword>
<gene>
    <name evidence="4" type="ORF">J1605_009394</name>
</gene>
<dbReference type="PANTHER" id="PTHR15427">
    <property type="entry name" value="EMILIN ELASTIN MICROFIBRIL INTERFACE-LOCATED PROTEIN ELASTIN MICROFIBRIL INTERFACER"/>
    <property type="match status" value="1"/>
</dbReference>
<comment type="caution">
    <text evidence="4">The sequence shown here is derived from an EMBL/GenBank/DDBJ whole genome shotgun (WGS) entry which is preliminary data.</text>
</comment>
<feature type="region of interest" description="Disordered" evidence="3">
    <location>
        <begin position="257"/>
        <end position="291"/>
    </location>
</feature>
<protein>
    <submittedName>
        <fullName evidence="4">Uncharacterized protein</fullName>
    </submittedName>
</protein>
<proteinExistence type="predicted"/>
<organism evidence="4 5">
    <name type="scientific">Eschrichtius robustus</name>
    <name type="common">California gray whale</name>
    <name type="synonym">Eschrichtius gibbosus</name>
    <dbReference type="NCBI Taxonomy" id="9764"/>
    <lineage>
        <taxon>Eukaryota</taxon>
        <taxon>Metazoa</taxon>
        <taxon>Chordata</taxon>
        <taxon>Craniata</taxon>
        <taxon>Vertebrata</taxon>
        <taxon>Euteleostomi</taxon>
        <taxon>Mammalia</taxon>
        <taxon>Eutheria</taxon>
        <taxon>Laurasiatheria</taxon>
        <taxon>Artiodactyla</taxon>
        <taxon>Whippomorpha</taxon>
        <taxon>Cetacea</taxon>
        <taxon>Mysticeti</taxon>
        <taxon>Eschrichtiidae</taxon>
        <taxon>Eschrichtius</taxon>
    </lineage>
</organism>
<dbReference type="InterPro" id="IPR050392">
    <property type="entry name" value="Collagen/C1q_domain"/>
</dbReference>
<keyword evidence="5" id="KW-1185">Reference proteome</keyword>
<dbReference type="GO" id="GO:0005581">
    <property type="term" value="C:collagen trimer"/>
    <property type="evidence" value="ECO:0007669"/>
    <property type="project" value="UniProtKB-KW"/>
</dbReference>
<feature type="region of interest" description="Disordered" evidence="3">
    <location>
        <begin position="350"/>
        <end position="389"/>
    </location>
</feature>
<comment type="subcellular location">
    <subcellularLocation>
        <location evidence="1">Secreted</location>
    </subcellularLocation>
</comment>
<feature type="compositionally biased region" description="Pro residues" evidence="3">
    <location>
        <begin position="380"/>
        <end position="389"/>
    </location>
</feature>
<dbReference type="PANTHER" id="PTHR15427:SF33">
    <property type="entry name" value="COLLAGEN IV NC1 DOMAIN-CONTAINING PROTEIN"/>
    <property type="match status" value="1"/>
</dbReference>
<evidence type="ECO:0000256" key="3">
    <source>
        <dbReference type="SAM" id="MobiDB-lite"/>
    </source>
</evidence>
<dbReference type="Proteomes" id="UP001159641">
    <property type="component" value="Unassembled WGS sequence"/>
</dbReference>